<dbReference type="PANTHER" id="PTHR19136:SF81">
    <property type="entry name" value="MOLYBDENUM COFACTOR GUANYLYLTRANSFERASE"/>
    <property type="match status" value="1"/>
</dbReference>
<keyword evidence="5" id="KW-1185">Reference proteome</keyword>
<gene>
    <name evidence="4" type="ORF">AADG42_03480</name>
</gene>
<accession>A0ABZ3FNF9</accession>
<dbReference type="Proteomes" id="UP001442841">
    <property type="component" value="Chromosome"/>
</dbReference>
<protein>
    <submittedName>
        <fullName evidence="4">NTP transferase domain-containing protein</fullName>
    </submittedName>
</protein>
<organism evidence="4 5">
    <name type="scientific">Ammonicoccus fulvus</name>
    <dbReference type="NCBI Taxonomy" id="3138240"/>
    <lineage>
        <taxon>Bacteria</taxon>
        <taxon>Bacillati</taxon>
        <taxon>Actinomycetota</taxon>
        <taxon>Actinomycetes</taxon>
        <taxon>Propionibacteriales</taxon>
        <taxon>Propionibacteriaceae</taxon>
        <taxon>Ammonicoccus</taxon>
    </lineage>
</organism>
<dbReference type="InterPro" id="IPR029044">
    <property type="entry name" value="Nucleotide-diphossugar_trans"/>
</dbReference>
<dbReference type="RefSeq" id="WP_425307837.1">
    <property type="nucleotide sequence ID" value="NZ_CP154795.1"/>
</dbReference>
<name>A0ABZ3FNF9_9ACTN</name>
<feature type="region of interest" description="Disordered" evidence="2">
    <location>
        <begin position="122"/>
        <end position="155"/>
    </location>
</feature>
<dbReference type="Gene3D" id="3.90.550.10">
    <property type="entry name" value="Spore Coat Polysaccharide Biosynthesis Protein SpsA, Chain A"/>
    <property type="match status" value="1"/>
</dbReference>
<evidence type="ECO:0000313" key="4">
    <source>
        <dbReference type="EMBL" id="XAN06407.1"/>
    </source>
</evidence>
<evidence type="ECO:0000313" key="5">
    <source>
        <dbReference type="Proteomes" id="UP001442841"/>
    </source>
</evidence>
<reference evidence="4 5" key="1">
    <citation type="submission" date="2024-04" db="EMBL/GenBank/DDBJ databases">
        <title>Isolation of an actinomycete strain from pig manure.</title>
        <authorList>
            <person name="Gong T."/>
            <person name="Yu Z."/>
            <person name="An M."/>
            <person name="Wei C."/>
            <person name="Yang W."/>
            <person name="Liu L."/>
        </authorList>
    </citation>
    <scope>NUCLEOTIDE SEQUENCE [LARGE SCALE GENOMIC DNA]</scope>
    <source>
        <strain evidence="4 5">ZF39</strain>
    </source>
</reference>
<feature type="domain" description="MobA-like NTP transferase" evidence="3">
    <location>
        <begin position="8"/>
        <end position="122"/>
    </location>
</feature>
<dbReference type="SUPFAM" id="SSF53448">
    <property type="entry name" value="Nucleotide-diphospho-sugar transferases"/>
    <property type="match status" value="1"/>
</dbReference>
<dbReference type="InterPro" id="IPR025877">
    <property type="entry name" value="MobA-like_NTP_Trfase"/>
</dbReference>
<dbReference type="EMBL" id="CP154795">
    <property type="protein sequence ID" value="XAN06407.1"/>
    <property type="molecule type" value="Genomic_DNA"/>
</dbReference>
<dbReference type="Pfam" id="PF12804">
    <property type="entry name" value="NTP_transf_3"/>
    <property type="match status" value="1"/>
</dbReference>
<dbReference type="PANTHER" id="PTHR19136">
    <property type="entry name" value="MOLYBDENUM COFACTOR GUANYLYLTRANSFERASE"/>
    <property type="match status" value="1"/>
</dbReference>
<evidence type="ECO:0000259" key="3">
    <source>
        <dbReference type="Pfam" id="PF12804"/>
    </source>
</evidence>
<feature type="compositionally biased region" description="Polar residues" evidence="2">
    <location>
        <begin position="126"/>
        <end position="137"/>
    </location>
</feature>
<evidence type="ECO:0000256" key="2">
    <source>
        <dbReference type="SAM" id="MobiDB-lite"/>
    </source>
</evidence>
<sequence length="239" mass="24876">MANLTCAVIVLAGGRSRRLNGVTKGLLLAGGRTLLEHGLFAAADACHRVVAGLPELPVPDGVSLVREDPPFGGPVAGIAAGMDELARLGCRAEWVFVLACDHPYAESAAEALFAMVEERPSRRPQAASSGTGTSVSKPPTVEERGTSVSKPPLDHLDLITPTDSTGHRQTLFALYRRTALVDALARVGGGHNCSAKRLVADLRTWSPVLPDGLLIDIDDPAAAAAAGIALPHPEVLPQP</sequence>
<evidence type="ECO:0000256" key="1">
    <source>
        <dbReference type="ARBA" id="ARBA00022679"/>
    </source>
</evidence>
<proteinExistence type="predicted"/>
<keyword evidence="1 4" id="KW-0808">Transferase</keyword>
<dbReference type="GO" id="GO:0016740">
    <property type="term" value="F:transferase activity"/>
    <property type="evidence" value="ECO:0007669"/>
    <property type="project" value="UniProtKB-KW"/>
</dbReference>